<sequence>MSSLSYDGNGNILSMNQNGLKAGQITAVDQLHYKSIDSSNKLQYVWDGISDPTSTLGDFHEPAANKTSNQTGTADYTYDGNGNLVADQNKAISTIAYNHLNLPQLVTITGKGTVQFVYSAAGDKLRKIVTDNTVSPAKITTTDYISGIVYQNDTLQFIPHEEGRVRLVLKTGQAPQYVFDYFLKDHLGNIREVLTTTSDTAIYAATLETRNSAVENALFSNIDNTRTALPTGYPADGTTNPNAYAAKLNAQSGQKTGPSIVLRVMAGDVITIGTKAYYTNTGANTRYASTADMITSLLQAFASGGQADGAHVPTGSSSPMSSTTMNSTVFDQIKQTPGSEDNASKPKAYLNFVLFDDQFNMVSSNSGNRQVQASPGALQTLAVSPMTIKSTGFIYIYVSNESGQDVYFDNLVVNHTSGPLLEETHYYPFGLTMAGISSSALKGANYSANRIKYNGKELQNKEFNDGTGTEWYDYGARMYDAQIGRWHTIDPLADSMRRFSSYGYAIDNPLRFIDPDGRMVSNPGDKFKSIAEAVKDFAMLYNDNSIVEGREYGTTIYKATDENGKAYFSYSIPNAAGDAQVTVSDAPQGTTSVADAHTHGNAISGNSYSDNNFSQHDTKKNDRTGMVGYVATPNGSLKKYDPKTKETSIVSTEIPSDPNDKTRQNGQSAIIFNKNEPKFEIQTNQPKTIFEILRLPI</sequence>
<keyword evidence="4" id="KW-1185">Reference proteome</keyword>
<dbReference type="NCBIfam" id="TIGR03696">
    <property type="entry name" value="Rhs_assc_core"/>
    <property type="match status" value="1"/>
</dbReference>
<gene>
    <name evidence="3" type="ORF">GA0116948_1291</name>
</gene>
<dbReference type="InterPro" id="IPR022385">
    <property type="entry name" value="Rhs_assc_core"/>
</dbReference>
<dbReference type="EMBL" id="FMAR01000029">
    <property type="protein sequence ID" value="SCC64283.1"/>
    <property type="molecule type" value="Genomic_DNA"/>
</dbReference>
<dbReference type="PANTHER" id="PTHR32305:SF15">
    <property type="entry name" value="PROTEIN RHSA-RELATED"/>
    <property type="match status" value="1"/>
</dbReference>
<protein>
    <submittedName>
        <fullName evidence="3">RHS repeat-associated core domain-containing protein</fullName>
    </submittedName>
</protein>
<dbReference type="PANTHER" id="PTHR32305">
    <property type="match status" value="1"/>
</dbReference>
<organism evidence="3 4">
    <name type="scientific">Chitinophaga costaii</name>
    <dbReference type="NCBI Taxonomy" id="1335309"/>
    <lineage>
        <taxon>Bacteria</taxon>
        <taxon>Pseudomonadati</taxon>
        <taxon>Bacteroidota</taxon>
        <taxon>Chitinophagia</taxon>
        <taxon>Chitinophagales</taxon>
        <taxon>Chitinophagaceae</taxon>
        <taxon>Chitinophaga</taxon>
    </lineage>
</organism>
<dbReference type="STRING" id="1335309.GA0116948_1291"/>
<dbReference type="Pfam" id="PF14220">
    <property type="entry name" value="DUF4329"/>
    <property type="match status" value="1"/>
</dbReference>
<feature type="domain" description="DUF4329" evidence="2">
    <location>
        <begin position="532"/>
        <end position="649"/>
    </location>
</feature>
<proteinExistence type="predicted"/>
<feature type="compositionally biased region" description="Polar residues" evidence="1">
    <location>
        <begin position="601"/>
        <end position="615"/>
    </location>
</feature>
<dbReference type="Gene3D" id="2.180.10.10">
    <property type="entry name" value="RHS repeat-associated core"/>
    <property type="match status" value="2"/>
</dbReference>
<reference evidence="3 4" key="1">
    <citation type="submission" date="2016-08" db="EMBL/GenBank/DDBJ databases">
        <authorList>
            <person name="Seilhamer J.J."/>
        </authorList>
    </citation>
    <scope>NUCLEOTIDE SEQUENCE [LARGE SCALE GENOMIC DNA]</scope>
    <source>
        <strain evidence="3 4">A37T2</strain>
    </source>
</reference>
<name>A0A1C4G8P6_9BACT</name>
<evidence type="ECO:0000256" key="1">
    <source>
        <dbReference type="SAM" id="MobiDB-lite"/>
    </source>
</evidence>
<dbReference type="InterPro" id="IPR050708">
    <property type="entry name" value="T6SS_VgrG/RHS"/>
</dbReference>
<evidence type="ECO:0000259" key="2">
    <source>
        <dbReference type="Pfam" id="PF14220"/>
    </source>
</evidence>
<dbReference type="Proteomes" id="UP000242818">
    <property type="component" value="Unassembled WGS sequence"/>
</dbReference>
<dbReference type="InterPro" id="IPR025479">
    <property type="entry name" value="DUF4329"/>
</dbReference>
<dbReference type="AlphaFoldDB" id="A0A1C4G8P6"/>
<evidence type="ECO:0000313" key="4">
    <source>
        <dbReference type="Proteomes" id="UP000242818"/>
    </source>
</evidence>
<feature type="region of interest" description="Disordered" evidence="1">
    <location>
        <begin position="596"/>
        <end position="626"/>
    </location>
</feature>
<accession>A0A1C4G8P6</accession>
<evidence type="ECO:0000313" key="3">
    <source>
        <dbReference type="EMBL" id="SCC64283.1"/>
    </source>
</evidence>